<evidence type="ECO:0000313" key="12">
    <source>
        <dbReference type="Proteomes" id="UP000494163"/>
    </source>
</evidence>
<keyword evidence="6" id="KW-0804">Transcription</keyword>
<dbReference type="InterPro" id="IPR019786">
    <property type="entry name" value="Zinc_finger_PHD-type_CS"/>
</dbReference>
<keyword evidence="4" id="KW-0862">Zinc</keyword>
<comment type="subcellular location">
    <subcellularLocation>
        <location evidence="1">Nucleus</location>
    </subcellularLocation>
</comment>
<dbReference type="GO" id="GO:0008270">
    <property type="term" value="F:zinc ion binding"/>
    <property type="evidence" value="ECO:0007669"/>
    <property type="project" value="UniProtKB-KW"/>
</dbReference>
<dbReference type="InterPro" id="IPR006565">
    <property type="entry name" value="BTP"/>
</dbReference>
<feature type="compositionally biased region" description="Basic and acidic residues" evidence="9">
    <location>
        <begin position="771"/>
        <end position="780"/>
    </location>
</feature>
<dbReference type="PROSITE" id="PS50016">
    <property type="entry name" value="ZF_PHD_2"/>
    <property type="match status" value="1"/>
</dbReference>
<proteinExistence type="predicted"/>
<evidence type="ECO:0000313" key="11">
    <source>
        <dbReference type="EMBL" id="ALC48138.1"/>
    </source>
</evidence>
<dbReference type="Pfam" id="PF07524">
    <property type="entry name" value="Bromo_TP"/>
    <property type="match status" value="1"/>
</dbReference>
<dbReference type="GO" id="GO:0002039">
    <property type="term" value="F:p53 binding"/>
    <property type="evidence" value="ECO:0007669"/>
    <property type="project" value="TreeGrafter"/>
</dbReference>
<feature type="compositionally biased region" description="Polar residues" evidence="9">
    <location>
        <begin position="1209"/>
        <end position="1244"/>
    </location>
</feature>
<dbReference type="GO" id="GO:0046982">
    <property type="term" value="F:protein heterodimerization activity"/>
    <property type="evidence" value="ECO:0007669"/>
    <property type="project" value="InterPro"/>
</dbReference>
<dbReference type="OrthoDB" id="436852at2759"/>
<dbReference type="SUPFAM" id="SSF57903">
    <property type="entry name" value="FYVE/PHD zinc finger"/>
    <property type="match status" value="1"/>
</dbReference>
<dbReference type="InterPro" id="IPR009072">
    <property type="entry name" value="Histone-fold"/>
</dbReference>
<feature type="domain" description="PHD-type" evidence="10">
    <location>
        <begin position="1454"/>
        <end position="1504"/>
    </location>
</feature>
<evidence type="ECO:0000256" key="1">
    <source>
        <dbReference type="ARBA" id="ARBA00004123"/>
    </source>
</evidence>
<dbReference type="SMART" id="SM00576">
    <property type="entry name" value="BTP"/>
    <property type="match status" value="1"/>
</dbReference>
<keyword evidence="2" id="KW-0479">Metal-binding</keyword>
<dbReference type="InterPro" id="IPR013083">
    <property type="entry name" value="Znf_RING/FYVE/PHD"/>
</dbReference>
<feature type="region of interest" description="Disordered" evidence="9">
    <location>
        <begin position="997"/>
        <end position="1018"/>
    </location>
</feature>
<keyword evidence="12" id="KW-1185">Reference proteome</keyword>
<feature type="region of interest" description="Disordered" evidence="9">
    <location>
        <begin position="1154"/>
        <end position="1178"/>
    </location>
</feature>
<gene>
    <name evidence="11" type="ORF">Dbus_chr4g76</name>
</gene>
<keyword evidence="7" id="KW-0539">Nucleus</keyword>
<keyword evidence="5" id="KW-0805">Transcription regulation</keyword>
<reference evidence="11 12" key="1">
    <citation type="submission" date="2015-08" db="EMBL/GenBank/DDBJ databases">
        <title>Ancestral chromatin configuration constrains chromatin evolution on differentiating sex chromosomes in Drosophila.</title>
        <authorList>
            <person name="Zhou Q."/>
            <person name="Bachtrog D."/>
        </authorList>
    </citation>
    <scope>NUCLEOTIDE SEQUENCE [LARGE SCALE GENOMIC DNA]</scope>
    <source>
        <tissue evidence="11">Whole larvae</tissue>
    </source>
</reference>
<dbReference type="OMA" id="ENIHMRQ"/>
<evidence type="ECO:0000256" key="2">
    <source>
        <dbReference type="ARBA" id="ARBA00022723"/>
    </source>
</evidence>
<dbReference type="GO" id="GO:0005669">
    <property type="term" value="C:transcription factor TFIID complex"/>
    <property type="evidence" value="ECO:0007669"/>
    <property type="project" value="TreeGrafter"/>
</dbReference>
<dbReference type="InterPro" id="IPR019787">
    <property type="entry name" value="Znf_PHD-finger"/>
</dbReference>
<sequence>MTEKYSLELLRVVAAQISQTIGYSSTQSAPLELLQDILKRFIEELARDLHSQVEHANRVEPTLKDTQLSLQNLKINIHDVLNYISNVEPVAFVREIPSYPVVRKNSSMNFLKPGSVETLSRPVHIFEYLPPMYPTETNLLTSSKCSNQTEHSLLTNLRGEAMLDTDNEIKTGTIASLPKWNNHTELPMTSGDMSMEGHIVREISSVVMTTGGFISPAIEGKLPDAFVPDIIDKFKGLNAPVCSPQLESQPINGTFHSDLITSKRVGSMKSEPRSPGLYESVSRNEKICNVNIDNSVTAVSMEILSNKGSKKNKKKHFLGKRVNDQSDPSAKTQEKAQRKALKMYQKLSKNQTEGLKKSLKHVNRDLLISLPEGSTERLQLEKMIKKQAKQRQRHLKNKKQQPKMEPTIKLVADNNSLELSSISSFPVHKNESLSQSLPVQVENVTGAKICNINTLRSAESTGSLLIALSSELVPLAMIDEKDGTDDLRSDEIKLASEPDRIKLNIFKKISKQKTPKEQSPIPTSALNLSANVLFGCDQVGHVSSLINLPSGTTITPTPFSSVTEESSNISLPRTNLGMVTVDTMPYENHQTFSAALLASGNQLITEENKPKKRGRKPGGKNQPKHALVANASSSIINTSPSSLKKIKSSKLNTTQLTIAQTNVNLSFTKNVISMEPLNLTNMDELKIINNFQFGDNDGEIGMKAKEKKDKKRTKLKHSGGSIWKEPVQRFSSNPKDFNEKSSLINSDDVVQSKSATPETLVVTRNLQISPEKIRKSRDSKNSPIGANPPLDNNVSSSAKMYPTNQSTMLPMLPLLHFPPRPGLIPSGPGIFPSSLTSTIVPHTFMAFPPAAEIQSSLNPLPLPASADKLEDKKLEEQLTLSMSDRNYCNVAPLVPDSMKIPSEKNETAKDFSKNITKENSDFSIASNLIPENRGKLYIDSSRNKASAIGSGSLGDPIEVSDDSSDETMTRNQNFGNMPCVTSLKQSLSHSQAQYIETSTHQQGVPPNSNTSPSLSQQSVMTDSNYLKKMKKTIKAFGKSDNNNIGTAMTSASTPSHTFNVNFLGNDKFSLAGGADLIPLSRVDSGLAYSLQTVPASSLTAGATSGSIDLPSPNTKTLDDSSFSSSIIGTTSYDDITIIPTNNMNLGELKMKKMHKKLKKPKGNKIKKKKDKKDKSKYKDKLDEKHLLKINKSKAQEKKLKKDKKKEKQFTTNIGLHPNLNINPSAGLESNVNLGTTENSSAEPIQQATTSVAPLIEHTSTTQVPKLTLKLSGKSTPTPPATSSMTSTPASSSLITEHDLSTTITGHVPGLIRRGNRENSPELARFSPLVTGPPKPKQCELQATTVSTSVPVTVRSPNSLSVGSSNQVMLKHTLGSTATGWMLGSTASTTASSTLSASSVLLPQQLLQVATNSQLVSPSLIPSTSSSCLRPPISDSSPTELDRPSSYVDAEGYRIWICPACGKVDDGSAMIGCDGCDAWYHWICVGIVVAPSDNEDWFCRVCVSKKKTQGLEKKRRRNKKR</sequence>
<keyword evidence="3 8" id="KW-0863">Zinc-finger</keyword>
<evidence type="ECO:0000259" key="10">
    <source>
        <dbReference type="PROSITE" id="PS50016"/>
    </source>
</evidence>
<feature type="compositionally biased region" description="Low complexity" evidence="9">
    <location>
        <begin position="1280"/>
        <end position="1292"/>
    </location>
</feature>
<feature type="region of interest" description="Disordered" evidence="9">
    <location>
        <begin position="945"/>
        <end position="968"/>
    </location>
</feature>
<dbReference type="Gene3D" id="3.30.40.10">
    <property type="entry name" value="Zinc/RING finger domain, C3HC4 (zinc finger)"/>
    <property type="match status" value="1"/>
</dbReference>
<dbReference type="Pfam" id="PF00628">
    <property type="entry name" value="PHD"/>
    <property type="match status" value="1"/>
</dbReference>
<dbReference type="PANTHER" id="PTHR46452:SF1">
    <property type="entry name" value="TRANSCRIPTION INITIATION FACTOR TFIID SUBUNIT 3"/>
    <property type="match status" value="1"/>
</dbReference>
<dbReference type="InterPro" id="IPR011011">
    <property type="entry name" value="Znf_FYVE_PHD"/>
</dbReference>
<evidence type="ECO:0000256" key="8">
    <source>
        <dbReference type="PROSITE-ProRule" id="PRU00146"/>
    </source>
</evidence>
<evidence type="ECO:0000256" key="5">
    <source>
        <dbReference type="ARBA" id="ARBA00023015"/>
    </source>
</evidence>
<evidence type="ECO:0000256" key="6">
    <source>
        <dbReference type="ARBA" id="ARBA00023163"/>
    </source>
</evidence>
<feature type="region of interest" description="Disordered" evidence="9">
    <location>
        <begin position="1194"/>
        <end position="1244"/>
    </location>
</feature>
<organism evidence="11 12">
    <name type="scientific">Drosophila busckii</name>
    <name type="common">Fruit fly</name>
    <dbReference type="NCBI Taxonomy" id="30019"/>
    <lineage>
        <taxon>Eukaryota</taxon>
        <taxon>Metazoa</taxon>
        <taxon>Ecdysozoa</taxon>
        <taxon>Arthropoda</taxon>
        <taxon>Hexapoda</taxon>
        <taxon>Insecta</taxon>
        <taxon>Pterygota</taxon>
        <taxon>Neoptera</taxon>
        <taxon>Endopterygota</taxon>
        <taxon>Diptera</taxon>
        <taxon>Brachycera</taxon>
        <taxon>Muscomorpha</taxon>
        <taxon>Ephydroidea</taxon>
        <taxon>Drosophilidae</taxon>
        <taxon>Drosophila</taxon>
    </lineage>
</organism>
<feature type="region of interest" description="Disordered" evidence="9">
    <location>
        <begin position="1269"/>
        <end position="1295"/>
    </location>
</feature>
<dbReference type="Gene3D" id="1.10.20.10">
    <property type="entry name" value="Histone, subunit A"/>
    <property type="match status" value="1"/>
</dbReference>
<feature type="region of interest" description="Disordered" evidence="9">
    <location>
        <begin position="1420"/>
        <end position="1443"/>
    </location>
</feature>
<dbReference type="SUPFAM" id="SSF47113">
    <property type="entry name" value="Histone-fold"/>
    <property type="match status" value="1"/>
</dbReference>
<evidence type="ECO:0000256" key="4">
    <source>
        <dbReference type="ARBA" id="ARBA00022833"/>
    </source>
</evidence>
<feature type="region of interest" description="Disordered" evidence="9">
    <location>
        <begin position="307"/>
        <end position="337"/>
    </location>
</feature>
<dbReference type="PANTHER" id="PTHR46452">
    <property type="entry name" value="TRANSCRIPTION INITIATION FACTOR TFIID SUBUNIT 3"/>
    <property type="match status" value="1"/>
</dbReference>
<feature type="compositionally biased region" description="Basic residues" evidence="9">
    <location>
        <begin position="308"/>
        <end position="319"/>
    </location>
</feature>
<dbReference type="CDD" id="cd15522">
    <property type="entry name" value="PHD_TAF3"/>
    <property type="match status" value="1"/>
</dbReference>
<name>A0A0M4ES84_DROBS</name>
<evidence type="ECO:0000256" key="9">
    <source>
        <dbReference type="SAM" id="MobiDB-lite"/>
    </source>
</evidence>
<dbReference type="InterPro" id="IPR001965">
    <property type="entry name" value="Znf_PHD"/>
</dbReference>
<dbReference type="PROSITE" id="PS01359">
    <property type="entry name" value="ZF_PHD_1"/>
    <property type="match status" value="1"/>
</dbReference>
<dbReference type="Proteomes" id="UP000494163">
    <property type="component" value="Chromosome 4"/>
</dbReference>
<dbReference type="STRING" id="30019.A0A0M4ES84"/>
<evidence type="ECO:0000256" key="7">
    <source>
        <dbReference type="ARBA" id="ARBA00023242"/>
    </source>
</evidence>
<dbReference type="GO" id="GO:0045944">
    <property type="term" value="P:positive regulation of transcription by RNA polymerase II"/>
    <property type="evidence" value="ECO:0007669"/>
    <property type="project" value="TreeGrafter"/>
</dbReference>
<accession>A0A0M4ES84</accession>
<feature type="compositionally biased region" description="Basic residues" evidence="9">
    <location>
        <begin position="1154"/>
        <end position="1171"/>
    </location>
</feature>
<evidence type="ECO:0000256" key="3">
    <source>
        <dbReference type="ARBA" id="ARBA00022771"/>
    </source>
</evidence>
<protein>
    <submittedName>
        <fullName evidence="11">Bip2</fullName>
    </submittedName>
</protein>
<dbReference type="EMBL" id="CP012527">
    <property type="protein sequence ID" value="ALC48138.1"/>
    <property type="molecule type" value="Genomic_DNA"/>
</dbReference>
<feature type="region of interest" description="Disordered" evidence="9">
    <location>
        <begin position="771"/>
        <end position="796"/>
    </location>
</feature>
<dbReference type="SMART" id="SM00249">
    <property type="entry name" value="PHD"/>
    <property type="match status" value="1"/>
</dbReference>